<dbReference type="AlphaFoldDB" id="A0A1U7HQV2"/>
<gene>
    <name evidence="1" type="ORF">NIES593_02450</name>
</gene>
<dbReference type="EMBL" id="MRCB01000002">
    <property type="protein sequence ID" value="OKH25966.1"/>
    <property type="molecule type" value="Genomic_DNA"/>
</dbReference>
<dbReference type="InterPro" id="IPR014951">
    <property type="entry name" value="DUF1822"/>
</dbReference>
<keyword evidence="2" id="KW-1185">Reference proteome</keyword>
<evidence type="ECO:0000313" key="1">
    <source>
        <dbReference type="EMBL" id="OKH25966.1"/>
    </source>
</evidence>
<name>A0A1U7HQV2_9CYAN</name>
<accession>A0A1U7HQV2</accession>
<dbReference type="STRING" id="1921803.NIES593_02450"/>
<dbReference type="RefSeq" id="WP_073598082.1">
    <property type="nucleotide sequence ID" value="NZ_MRCB01000002.1"/>
</dbReference>
<comment type="caution">
    <text evidence="1">The sequence shown here is derived from an EMBL/GenBank/DDBJ whole genome shotgun (WGS) entry which is preliminary data.</text>
</comment>
<sequence length="376" mass="42823">MIESILSQPLTIPLTQGDSKLAIKFAQQQPTKEKQKQVYFNTLAVLAVNRYLEMLGISTDLQSSYSWNPITRLCADVADLKVTDLKLKKLGHLECRPVRAGQEFAWIPPDVWDERIGYIFVRLDIECYQGTLLGFLPTVSKEKIPISCLQSLDDFLEFLYKPTLNFVCLSDWFDNIFATGWEAIEEVIVNNQQANPALAFRLGRVRFDKMEWLRQQIKQLFPTGKPSSPILPPPDRDPIPALVQILQATQDEETRWKAAEMLWEIEPTHPAAGVRRIIDLGMQLGGHRVALMVALLEKPDQKVAVLLRVYPMGNRDTLPPLLQLSVYESDNPVAQVQARSQPLDNYIQLKLIAENGEKFSVKVALEETSFIEYFII</sequence>
<dbReference type="OrthoDB" id="512705at2"/>
<evidence type="ECO:0000313" key="2">
    <source>
        <dbReference type="Proteomes" id="UP000186868"/>
    </source>
</evidence>
<proteinExistence type="predicted"/>
<organism evidence="1 2">
    <name type="scientific">Hydrococcus rivularis NIES-593</name>
    <dbReference type="NCBI Taxonomy" id="1921803"/>
    <lineage>
        <taxon>Bacteria</taxon>
        <taxon>Bacillati</taxon>
        <taxon>Cyanobacteriota</taxon>
        <taxon>Cyanophyceae</taxon>
        <taxon>Pleurocapsales</taxon>
        <taxon>Hydrococcaceae</taxon>
        <taxon>Hydrococcus</taxon>
    </lineage>
</organism>
<dbReference type="Pfam" id="PF08852">
    <property type="entry name" value="DUF1822"/>
    <property type="match status" value="1"/>
</dbReference>
<protein>
    <recommendedName>
        <fullName evidence="3">DUF1822 domain-containing protein</fullName>
    </recommendedName>
</protein>
<dbReference type="Proteomes" id="UP000186868">
    <property type="component" value="Unassembled WGS sequence"/>
</dbReference>
<evidence type="ECO:0008006" key="3">
    <source>
        <dbReference type="Google" id="ProtNLM"/>
    </source>
</evidence>
<reference evidence="1 2" key="1">
    <citation type="submission" date="2016-11" db="EMBL/GenBank/DDBJ databases">
        <title>Draft Genome Sequences of Nine Cyanobacterial Strains from Diverse Habitats.</title>
        <authorList>
            <person name="Zhu T."/>
            <person name="Hou S."/>
            <person name="Lu X."/>
            <person name="Hess W.R."/>
        </authorList>
    </citation>
    <scope>NUCLEOTIDE SEQUENCE [LARGE SCALE GENOMIC DNA]</scope>
    <source>
        <strain evidence="1 2">NIES-593</strain>
    </source>
</reference>